<dbReference type="InterPro" id="IPR002772">
    <property type="entry name" value="Glyco_hydro_3_C"/>
</dbReference>
<feature type="compositionally biased region" description="Polar residues" evidence="10">
    <location>
        <begin position="1"/>
        <end position="15"/>
    </location>
</feature>
<dbReference type="InterPro" id="IPR013783">
    <property type="entry name" value="Ig-like_fold"/>
</dbReference>
<dbReference type="SMART" id="SM00758">
    <property type="entry name" value="PA14"/>
    <property type="match status" value="1"/>
</dbReference>
<dbReference type="Proteomes" id="UP000490939">
    <property type="component" value="Unassembled WGS sequence"/>
</dbReference>
<reference evidence="13 15" key="1">
    <citation type="submission" date="2019-07" db="EMBL/GenBank/DDBJ databases">
        <title>Venturia inaequalis Genome Resource.</title>
        <authorList>
            <person name="Lichtner F.J."/>
        </authorList>
    </citation>
    <scope>NUCLEOTIDE SEQUENCE [LARGE SCALE GENOMIC DNA]</scope>
    <source>
        <strain evidence="12 14">120213</strain>
        <strain evidence="13 15">DMI_063113</strain>
    </source>
</reference>
<evidence type="ECO:0000256" key="5">
    <source>
        <dbReference type="ARBA" id="ARBA00023180"/>
    </source>
</evidence>
<evidence type="ECO:0000256" key="3">
    <source>
        <dbReference type="ARBA" id="ARBA00005336"/>
    </source>
</evidence>
<dbReference type="SMART" id="SM01217">
    <property type="entry name" value="Fn3_like"/>
    <property type="match status" value="1"/>
</dbReference>
<dbReference type="InterPro" id="IPR050288">
    <property type="entry name" value="Cellulose_deg_GH3"/>
</dbReference>
<dbReference type="InterPro" id="IPR001764">
    <property type="entry name" value="Glyco_hydro_3_N"/>
</dbReference>
<keyword evidence="7 9" id="KW-0326">Glycosidase</keyword>
<dbReference type="EMBL" id="WNWS01000016">
    <property type="protein sequence ID" value="KAE9987609.1"/>
    <property type="molecule type" value="Genomic_DNA"/>
</dbReference>
<dbReference type="AlphaFoldDB" id="A0A8H3VVA8"/>
<dbReference type="PROSITE" id="PS00775">
    <property type="entry name" value="GLYCOSYL_HYDROL_F3"/>
    <property type="match status" value="1"/>
</dbReference>
<name>A0A8H3VVA8_VENIN</name>
<dbReference type="GO" id="GO:0030245">
    <property type="term" value="P:cellulose catabolic process"/>
    <property type="evidence" value="ECO:0007669"/>
    <property type="project" value="UniProtKB-UniPathway"/>
</dbReference>
<evidence type="ECO:0000256" key="7">
    <source>
        <dbReference type="ARBA" id="ARBA00023295"/>
    </source>
</evidence>
<dbReference type="InterPro" id="IPR037524">
    <property type="entry name" value="PA14/GLEYA"/>
</dbReference>
<protein>
    <recommendedName>
        <fullName evidence="9">beta-glucosidase</fullName>
        <ecNumber evidence="9">3.2.1.21</ecNumber>
    </recommendedName>
</protein>
<keyword evidence="4 9" id="KW-0378">Hydrolase</keyword>
<dbReference type="Gene3D" id="2.60.120.260">
    <property type="entry name" value="Galactose-binding domain-like"/>
    <property type="match status" value="1"/>
</dbReference>
<dbReference type="SUPFAM" id="SSF52279">
    <property type="entry name" value="Beta-D-glucan exohydrolase, C-terminal domain"/>
    <property type="match status" value="1"/>
</dbReference>
<keyword evidence="6 9" id="KW-0119">Carbohydrate metabolism</keyword>
<evidence type="ECO:0000313" key="14">
    <source>
        <dbReference type="Proteomes" id="UP000447873"/>
    </source>
</evidence>
<comment type="pathway">
    <text evidence="2 9">Glycan metabolism; cellulose degradation.</text>
</comment>
<evidence type="ECO:0000313" key="15">
    <source>
        <dbReference type="Proteomes" id="UP000490939"/>
    </source>
</evidence>
<proteinExistence type="inferred from homology"/>
<dbReference type="Gene3D" id="3.20.20.300">
    <property type="entry name" value="Glycoside hydrolase, family 3, N-terminal domain"/>
    <property type="match status" value="1"/>
</dbReference>
<evidence type="ECO:0000256" key="10">
    <source>
        <dbReference type="SAM" id="MobiDB-lite"/>
    </source>
</evidence>
<dbReference type="InterPro" id="IPR036881">
    <property type="entry name" value="Glyco_hydro_3_C_sf"/>
</dbReference>
<evidence type="ECO:0000313" key="12">
    <source>
        <dbReference type="EMBL" id="KAE9987609.1"/>
    </source>
</evidence>
<organism evidence="13 15">
    <name type="scientific">Venturia inaequalis</name>
    <name type="common">Apple scab fungus</name>
    <dbReference type="NCBI Taxonomy" id="5025"/>
    <lineage>
        <taxon>Eukaryota</taxon>
        <taxon>Fungi</taxon>
        <taxon>Dikarya</taxon>
        <taxon>Ascomycota</taxon>
        <taxon>Pezizomycotina</taxon>
        <taxon>Dothideomycetes</taxon>
        <taxon>Pleosporomycetidae</taxon>
        <taxon>Venturiales</taxon>
        <taxon>Venturiaceae</taxon>
        <taxon>Venturia</taxon>
    </lineage>
</organism>
<dbReference type="Pfam" id="PF00933">
    <property type="entry name" value="Glyco_hydro_3"/>
    <property type="match status" value="1"/>
</dbReference>
<keyword evidence="15" id="KW-1185">Reference proteome</keyword>
<dbReference type="SUPFAM" id="SSF51445">
    <property type="entry name" value="(Trans)glycosidases"/>
    <property type="match status" value="1"/>
</dbReference>
<evidence type="ECO:0000256" key="1">
    <source>
        <dbReference type="ARBA" id="ARBA00000448"/>
    </source>
</evidence>
<dbReference type="FunFam" id="2.60.40.10:FF:000495">
    <property type="entry name" value="Periplasmic beta-glucosidase"/>
    <property type="match status" value="1"/>
</dbReference>
<evidence type="ECO:0000256" key="9">
    <source>
        <dbReference type="RuleBase" id="RU361161"/>
    </source>
</evidence>
<dbReference type="Pfam" id="PF14310">
    <property type="entry name" value="Fn3-like"/>
    <property type="match status" value="1"/>
</dbReference>
<feature type="domain" description="PA14" evidence="11">
    <location>
        <begin position="413"/>
        <end position="572"/>
    </location>
</feature>
<dbReference type="PANTHER" id="PTHR42715:SF27">
    <property type="entry name" value="BETA-GLUCOSIDASE-RELATED"/>
    <property type="match status" value="1"/>
</dbReference>
<sequence length="858" mass="94558">MFNLHAASQLSNPVNRKSVPDNGKYPRPRLASTPTEQNEVIGKDFWHTVPIKRLGIPSIRLSDGPNGVRGTRFFDSIPSGCLPNGTAIGATFDIDLATRVGKYLADQAKAKGAHALLGPTVNIQRGPLGGRGFESFSEDPLLSGTIAGHYIKGLQEESISAVLKHFVCNDMEDQRMAVDTIVTERALREIYLMPFMIAIRLGRPHAVMTAYNQINGTHASEHPRLLQDVLRDEWKWDGLLMSDWFGTYSTTEPIIAGLDLEMPGPTRFRGAALRHAITANKVKQSQLDDRIRAILKFIDQACRSGVPENASEGGLNREQDQKLLRDVASQSIVLLKNEDSKLPFDPTKRIAVIGPNAKYAAYCGGGSAALNPYYTITPFDGVQDQCYATVYFAQGVYGTQFIPQMGPLLRTKDGEQGFHWRVFNDPPTTTDRKQLEERILKSATAFFIDYQHPELNNIWYCDAEGTFTPEESGFYDFGLTVNGTAELFVDGELLINNIENQRPGPSFMGSGTVEETGSKELQAGKSYQILVQWGCSKTSTRRTPGVVDFGHGGLRFSARKRLIPEQGIREAVDLAKTVDQVVIFAGLNDEWESEGHDRETMELPPHTDDLISSVLAANPNTVVVLQSGTPVAMPWLDQAKAVVHAWYGGNETGNAIADVLYGKVNPAGKLSMTFPRRFKDNPTFLNHKCEGGRVLYGEDVYVGYRYYDKVGIEPLFAFGHGLSYTTFAFETLTISSPIVSTGGKEEVTVSITVKNTGKVAGAEVVQIYVSPISPPIQRPEKELKGFAKVFLGPGEHREVGVELDMRAATSYYDEIRESWCSAAGEYGILAGPSSDKILLEERFKVETTVLWKGLEPHA</sequence>
<evidence type="ECO:0000256" key="6">
    <source>
        <dbReference type="ARBA" id="ARBA00023277"/>
    </source>
</evidence>
<dbReference type="UniPathway" id="UPA00696"/>
<dbReference type="Pfam" id="PF01915">
    <property type="entry name" value="Glyco_hydro_3_C"/>
    <property type="match status" value="1"/>
</dbReference>
<evidence type="ECO:0000256" key="8">
    <source>
        <dbReference type="ARBA" id="ARBA00023326"/>
    </source>
</evidence>
<dbReference type="EMBL" id="WNWR01000029">
    <property type="protein sequence ID" value="KAE9993454.1"/>
    <property type="molecule type" value="Genomic_DNA"/>
</dbReference>
<dbReference type="Gene3D" id="3.40.50.1700">
    <property type="entry name" value="Glycoside hydrolase family 3 C-terminal domain"/>
    <property type="match status" value="1"/>
</dbReference>
<dbReference type="PRINTS" id="PR00133">
    <property type="entry name" value="GLHYDRLASE3"/>
</dbReference>
<comment type="caution">
    <text evidence="13">The sequence shown here is derived from an EMBL/GenBank/DDBJ whole genome shotgun (WGS) entry which is preliminary data.</text>
</comment>
<dbReference type="Proteomes" id="UP000447873">
    <property type="component" value="Unassembled WGS sequence"/>
</dbReference>
<dbReference type="Pfam" id="PF07691">
    <property type="entry name" value="PA14"/>
    <property type="match status" value="1"/>
</dbReference>
<keyword evidence="8 9" id="KW-0624">Polysaccharide degradation</keyword>
<dbReference type="InterPro" id="IPR011658">
    <property type="entry name" value="PA14_dom"/>
</dbReference>
<comment type="similarity">
    <text evidence="3 9">Belongs to the glycosyl hydrolase 3 family.</text>
</comment>
<dbReference type="Gene3D" id="2.60.40.10">
    <property type="entry name" value="Immunoglobulins"/>
    <property type="match status" value="1"/>
</dbReference>
<dbReference type="InterPro" id="IPR017853">
    <property type="entry name" value="GH"/>
</dbReference>
<comment type="catalytic activity">
    <reaction evidence="1 9">
        <text>Hydrolysis of terminal, non-reducing beta-D-glucosyl residues with release of beta-D-glucose.</text>
        <dbReference type="EC" id="3.2.1.21"/>
    </reaction>
</comment>
<dbReference type="PROSITE" id="PS51820">
    <property type="entry name" value="PA14"/>
    <property type="match status" value="1"/>
</dbReference>
<evidence type="ECO:0000256" key="2">
    <source>
        <dbReference type="ARBA" id="ARBA00004987"/>
    </source>
</evidence>
<dbReference type="InterPro" id="IPR019800">
    <property type="entry name" value="Glyco_hydro_3_AS"/>
</dbReference>
<dbReference type="InterPro" id="IPR026891">
    <property type="entry name" value="Fn3-like"/>
</dbReference>
<accession>A0A8H3VVA8</accession>
<keyword evidence="5" id="KW-0325">Glycoprotein</keyword>
<evidence type="ECO:0000256" key="4">
    <source>
        <dbReference type="ARBA" id="ARBA00022801"/>
    </source>
</evidence>
<evidence type="ECO:0000313" key="13">
    <source>
        <dbReference type="EMBL" id="KAE9993454.1"/>
    </source>
</evidence>
<evidence type="ECO:0000259" key="11">
    <source>
        <dbReference type="PROSITE" id="PS51820"/>
    </source>
</evidence>
<feature type="region of interest" description="Disordered" evidence="10">
    <location>
        <begin position="1"/>
        <end position="36"/>
    </location>
</feature>
<dbReference type="InterPro" id="IPR036962">
    <property type="entry name" value="Glyco_hydro_3_N_sf"/>
</dbReference>
<dbReference type="GO" id="GO:0008422">
    <property type="term" value="F:beta-glucosidase activity"/>
    <property type="evidence" value="ECO:0007669"/>
    <property type="project" value="UniProtKB-EC"/>
</dbReference>
<gene>
    <name evidence="13" type="ORF">EG327_004938</name>
    <name evidence="12" type="ORF">EG328_002250</name>
</gene>
<dbReference type="EC" id="3.2.1.21" evidence="9"/>
<dbReference type="PANTHER" id="PTHR42715">
    <property type="entry name" value="BETA-GLUCOSIDASE"/>
    <property type="match status" value="1"/>
</dbReference>